<name>A0AAP5H2E1_PAEAM</name>
<comment type="caution">
    <text evidence="1">The sequence shown here is derived from an EMBL/GenBank/DDBJ whole genome shotgun (WGS) entry which is preliminary data.</text>
</comment>
<evidence type="ECO:0000313" key="2">
    <source>
        <dbReference type="Proteomes" id="UP001254832"/>
    </source>
</evidence>
<dbReference type="AlphaFoldDB" id="A0AAP5H2E1"/>
<accession>A0AAP5H2E1</accession>
<sequence length="88" mass="10214">MKEVNVKMNKFDVVVKLKDGYEFRLDGVDGSFLKFEEAQPILNQAYSNFFNGLTANRPINVNDEDGNTRQYKYEDLASITFNFFEEGE</sequence>
<dbReference type="RefSeq" id="WP_310141862.1">
    <property type="nucleotide sequence ID" value="NZ_JAVDTR010000009.1"/>
</dbReference>
<evidence type="ECO:0000313" key="1">
    <source>
        <dbReference type="EMBL" id="MDR6725040.1"/>
    </source>
</evidence>
<dbReference type="Proteomes" id="UP001254832">
    <property type="component" value="Unassembled WGS sequence"/>
</dbReference>
<reference evidence="1" key="1">
    <citation type="submission" date="2023-07" db="EMBL/GenBank/DDBJ databases">
        <title>Sorghum-associated microbial communities from plants grown in Nebraska, USA.</title>
        <authorList>
            <person name="Schachtman D."/>
        </authorList>
    </citation>
    <scope>NUCLEOTIDE SEQUENCE</scope>
    <source>
        <strain evidence="1">BE80</strain>
    </source>
</reference>
<proteinExistence type="predicted"/>
<organism evidence="1 2">
    <name type="scientific">Paenibacillus amylolyticus</name>
    <dbReference type="NCBI Taxonomy" id="1451"/>
    <lineage>
        <taxon>Bacteria</taxon>
        <taxon>Bacillati</taxon>
        <taxon>Bacillota</taxon>
        <taxon>Bacilli</taxon>
        <taxon>Bacillales</taxon>
        <taxon>Paenibacillaceae</taxon>
        <taxon>Paenibacillus</taxon>
    </lineage>
</organism>
<protein>
    <submittedName>
        <fullName evidence="1">Uncharacterized protein</fullName>
    </submittedName>
</protein>
<gene>
    <name evidence="1" type="ORF">J2W91_003526</name>
</gene>
<dbReference type="EMBL" id="JAVDTR010000009">
    <property type="protein sequence ID" value="MDR6725040.1"/>
    <property type="molecule type" value="Genomic_DNA"/>
</dbReference>